<comment type="caution">
    <text evidence="6">The sequence shown here is derived from an EMBL/GenBank/DDBJ whole genome shotgun (WGS) entry which is preliminary data.</text>
</comment>
<dbReference type="InterPro" id="IPR036388">
    <property type="entry name" value="WH-like_DNA-bd_sf"/>
</dbReference>
<evidence type="ECO:0000313" key="6">
    <source>
        <dbReference type="EMBL" id="MFC6356198.1"/>
    </source>
</evidence>
<dbReference type="InterPro" id="IPR013324">
    <property type="entry name" value="RNA_pol_sigma_r3/r4-like"/>
</dbReference>
<evidence type="ECO:0000313" key="7">
    <source>
        <dbReference type="Proteomes" id="UP001596306"/>
    </source>
</evidence>
<keyword evidence="4" id="KW-0238">DNA-binding</keyword>
<dbReference type="RefSeq" id="WP_386730282.1">
    <property type="nucleotide sequence ID" value="NZ_JBHSTP010000002.1"/>
</dbReference>
<keyword evidence="7" id="KW-1185">Reference proteome</keyword>
<keyword evidence="2" id="KW-0805">Transcription regulation</keyword>
<dbReference type="InterPro" id="IPR013325">
    <property type="entry name" value="RNA_pol_sigma_r2"/>
</dbReference>
<keyword evidence="3" id="KW-0731">Sigma factor</keyword>
<dbReference type="NCBIfam" id="TIGR02937">
    <property type="entry name" value="sigma70-ECF"/>
    <property type="match status" value="1"/>
</dbReference>
<evidence type="ECO:0000256" key="3">
    <source>
        <dbReference type="ARBA" id="ARBA00023082"/>
    </source>
</evidence>
<dbReference type="InterPro" id="IPR039425">
    <property type="entry name" value="RNA_pol_sigma-70-like"/>
</dbReference>
<dbReference type="EMBL" id="JBHSTP010000002">
    <property type="protein sequence ID" value="MFC6356198.1"/>
    <property type="molecule type" value="Genomic_DNA"/>
</dbReference>
<dbReference type="SUPFAM" id="SSF88946">
    <property type="entry name" value="Sigma2 domain of RNA polymerase sigma factors"/>
    <property type="match status" value="1"/>
</dbReference>
<evidence type="ECO:0000256" key="4">
    <source>
        <dbReference type="ARBA" id="ARBA00023125"/>
    </source>
</evidence>
<dbReference type="Proteomes" id="UP001596306">
    <property type="component" value="Unassembled WGS sequence"/>
</dbReference>
<dbReference type="SUPFAM" id="SSF88659">
    <property type="entry name" value="Sigma3 and sigma4 domains of RNA polymerase sigma factors"/>
    <property type="match status" value="1"/>
</dbReference>
<evidence type="ECO:0000256" key="5">
    <source>
        <dbReference type="ARBA" id="ARBA00023163"/>
    </source>
</evidence>
<reference evidence="7" key="1">
    <citation type="journal article" date="2019" name="Int. J. Syst. Evol. Microbiol.">
        <title>The Global Catalogue of Microorganisms (GCM) 10K type strain sequencing project: providing services to taxonomists for standard genome sequencing and annotation.</title>
        <authorList>
            <consortium name="The Broad Institute Genomics Platform"/>
            <consortium name="The Broad Institute Genome Sequencing Center for Infectious Disease"/>
            <person name="Wu L."/>
            <person name="Ma J."/>
        </authorList>
    </citation>
    <scope>NUCLEOTIDE SEQUENCE [LARGE SCALE GENOMIC DNA]</scope>
    <source>
        <strain evidence="7">CCUG 43304</strain>
    </source>
</reference>
<sequence length="309" mass="34507">MPTDIDEPCELNDDDTILCAVRAGDLSAYGELWRRHRAASLTLARACWPSAPEDLVSEGFTAVLAAIRAGVGPRYGFRTYLFAVLRRLAASWARARRETTIDFADELPAPGDSGCDPEEHAIVADAFQRLPDRWQLVLRLSVVDGLSPSLIGERLDMTENAVAALTFRAKDGLRRSWVRAQLPERPGSPEHVWAMDHIVPHVRSRLRPLEARRLRRHVDACASCASALSTAAKLWHWVAAPIPSLRLRAPRTPRASHRSELLLGDESADPERGVGIDADHDLRERWRLDDRWLIQLLEPDIGPRAVATQ</sequence>
<dbReference type="InterPro" id="IPR014284">
    <property type="entry name" value="RNA_pol_sigma-70_dom"/>
</dbReference>
<name>A0ABW1VH47_9MICO</name>
<dbReference type="Gene3D" id="1.10.1740.10">
    <property type="match status" value="1"/>
</dbReference>
<proteinExistence type="inferred from homology"/>
<dbReference type="PANTHER" id="PTHR43133">
    <property type="entry name" value="RNA POLYMERASE ECF-TYPE SIGMA FACTO"/>
    <property type="match status" value="1"/>
</dbReference>
<dbReference type="Gene3D" id="1.10.10.10">
    <property type="entry name" value="Winged helix-like DNA-binding domain superfamily/Winged helix DNA-binding domain"/>
    <property type="match status" value="1"/>
</dbReference>
<gene>
    <name evidence="6" type="ORF">ACFQB0_08770</name>
</gene>
<accession>A0ABW1VH47</accession>
<keyword evidence="5" id="KW-0804">Transcription</keyword>
<dbReference type="PANTHER" id="PTHR43133:SF8">
    <property type="entry name" value="RNA POLYMERASE SIGMA FACTOR HI_1459-RELATED"/>
    <property type="match status" value="1"/>
</dbReference>
<protein>
    <submittedName>
        <fullName evidence="6">RNA polymerase sigma factor</fullName>
    </submittedName>
</protein>
<evidence type="ECO:0000256" key="1">
    <source>
        <dbReference type="ARBA" id="ARBA00010641"/>
    </source>
</evidence>
<evidence type="ECO:0000256" key="2">
    <source>
        <dbReference type="ARBA" id="ARBA00023015"/>
    </source>
</evidence>
<comment type="similarity">
    <text evidence="1">Belongs to the sigma-70 factor family. ECF subfamily.</text>
</comment>
<organism evidence="6 7">
    <name type="scientific">Luethyella okanaganae</name>
    <dbReference type="NCBI Taxonomy" id="69372"/>
    <lineage>
        <taxon>Bacteria</taxon>
        <taxon>Bacillati</taxon>
        <taxon>Actinomycetota</taxon>
        <taxon>Actinomycetes</taxon>
        <taxon>Micrococcales</taxon>
        <taxon>Microbacteriaceae</taxon>
        <taxon>Luethyella</taxon>
    </lineage>
</organism>